<comment type="caution">
    <text evidence="1">The sequence shown here is derived from an EMBL/GenBank/DDBJ whole genome shotgun (WGS) entry which is preliminary data.</text>
</comment>
<dbReference type="Proteomes" id="UP001060085">
    <property type="component" value="Linkage Group LG08"/>
</dbReference>
<accession>A0ACB9ZV79</accession>
<proteinExistence type="predicted"/>
<reference evidence="2" key="1">
    <citation type="journal article" date="2023" name="Nat. Plants">
        <title>Single-cell RNA sequencing provides a high-resolution roadmap for understanding the multicellular compartmentation of specialized metabolism.</title>
        <authorList>
            <person name="Sun S."/>
            <person name="Shen X."/>
            <person name="Li Y."/>
            <person name="Li Y."/>
            <person name="Wang S."/>
            <person name="Li R."/>
            <person name="Zhang H."/>
            <person name="Shen G."/>
            <person name="Guo B."/>
            <person name="Wei J."/>
            <person name="Xu J."/>
            <person name="St-Pierre B."/>
            <person name="Chen S."/>
            <person name="Sun C."/>
        </authorList>
    </citation>
    <scope>NUCLEOTIDE SEQUENCE [LARGE SCALE GENOMIC DNA]</scope>
</reference>
<keyword evidence="2" id="KW-1185">Reference proteome</keyword>
<protein>
    <submittedName>
        <fullName evidence="1">Uncharacterized protein</fullName>
    </submittedName>
</protein>
<dbReference type="EMBL" id="CM044708">
    <property type="protein sequence ID" value="KAI5650948.1"/>
    <property type="molecule type" value="Genomic_DNA"/>
</dbReference>
<organism evidence="1 2">
    <name type="scientific">Catharanthus roseus</name>
    <name type="common">Madagascar periwinkle</name>
    <name type="synonym">Vinca rosea</name>
    <dbReference type="NCBI Taxonomy" id="4058"/>
    <lineage>
        <taxon>Eukaryota</taxon>
        <taxon>Viridiplantae</taxon>
        <taxon>Streptophyta</taxon>
        <taxon>Embryophyta</taxon>
        <taxon>Tracheophyta</taxon>
        <taxon>Spermatophyta</taxon>
        <taxon>Magnoliopsida</taxon>
        <taxon>eudicotyledons</taxon>
        <taxon>Gunneridae</taxon>
        <taxon>Pentapetalae</taxon>
        <taxon>asterids</taxon>
        <taxon>lamiids</taxon>
        <taxon>Gentianales</taxon>
        <taxon>Apocynaceae</taxon>
        <taxon>Rauvolfioideae</taxon>
        <taxon>Vinceae</taxon>
        <taxon>Catharanthinae</taxon>
        <taxon>Catharanthus</taxon>
    </lineage>
</organism>
<name>A0ACB9ZV79_CATRO</name>
<evidence type="ECO:0000313" key="2">
    <source>
        <dbReference type="Proteomes" id="UP001060085"/>
    </source>
</evidence>
<gene>
    <name evidence="1" type="ORF">M9H77_36953</name>
</gene>
<evidence type="ECO:0000313" key="1">
    <source>
        <dbReference type="EMBL" id="KAI5650948.1"/>
    </source>
</evidence>
<sequence>MKTCLFFILAIVLVQCKCSSADLISTTCDQTPNDNLCISTLKRDPRSRKADVAGLGLIMIDAVKIKATSALDQITKIQKSNSLLKNSLMECSENYNLILKSDIPKSIRSFRENPKLAENGMAASAVEAQGCENSLRGSKISPDFTQLNQSVYELSNIARAIIRAIRDRRL</sequence>